<name>A0A6V2T1Y2_EMIHU</name>
<feature type="compositionally biased region" description="Gly residues" evidence="1">
    <location>
        <begin position="54"/>
        <end position="68"/>
    </location>
</feature>
<dbReference type="EMBL" id="HBIR01035561">
    <property type="protein sequence ID" value="CAE0566311.1"/>
    <property type="molecule type" value="Transcribed_RNA"/>
</dbReference>
<accession>A0A6V2T1Y2</accession>
<feature type="region of interest" description="Disordered" evidence="1">
    <location>
        <begin position="34"/>
        <end position="69"/>
    </location>
</feature>
<sequence length="457" mass="49912">MEAMTALGLGRKVQTQLSEEMFRRAVYFAVEQDVRGQKPRPDKRTRTGDAAADTGGGEADSSGGGSGPCGFTYGDANDAEYVALVEEMKASIKDRGQFDVAALPRLILNDDATPNHVLKAWLDAARDEIWRLRVELADARGERVRSAPQKRKTPWQPPSRHSSRAERRKAQRDFSQCLAFFRAAAARVDADGHGHVGFENLLAELLRRGLPGSGALMSQRLTTKRVIHLIQSKPAIKREWDKEARKTKVYSTGAQVADALVVGQKRWDLCSKYSNGQQAGKDQLRRAGAEQLAHFKMYVRCGPTPEVPTTVGDDEDVAAAQQRAAREAMERAEATVAREARASIEVQNAFPVVKTRADLLSSMYCAETLAGYLCFMLLGRSLWNMPTGLSSNATNFGFTLSLDAGRRLTASARAAATPRLCALRQGARAFAPAWRLDGAVPLPAAAARGDRREPQCG</sequence>
<reference evidence="2" key="1">
    <citation type="submission" date="2021-01" db="EMBL/GenBank/DDBJ databases">
        <authorList>
            <person name="Corre E."/>
            <person name="Pelletier E."/>
            <person name="Niang G."/>
            <person name="Scheremetjew M."/>
            <person name="Finn R."/>
            <person name="Kale V."/>
            <person name="Holt S."/>
            <person name="Cochrane G."/>
            <person name="Meng A."/>
            <person name="Brown T."/>
            <person name="Cohen L."/>
        </authorList>
    </citation>
    <scope>NUCLEOTIDE SEQUENCE</scope>
    <source>
        <strain evidence="2">379</strain>
    </source>
</reference>
<evidence type="ECO:0000313" key="2">
    <source>
        <dbReference type="EMBL" id="CAE0566307.1"/>
    </source>
</evidence>
<feature type="region of interest" description="Disordered" evidence="1">
    <location>
        <begin position="141"/>
        <end position="168"/>
    </location>
</feature>
<evidence type="ECO:0000313" key="3">
    <source>
        <dbReference type="EMBL" id="CAE0566311.1"/>
    </source>
</evidence>
<feature type="compositionally biased region" description="Basic and acidic residues" evidence="1">
    <location>
        <begin position="34"/>
        <end position="47"/>
    </location>
</feature>
<organism evidence="2">
    <name type="scientific">Emiliania huxleyi</name>
    <name type="common">Coccolithophore</name>
    <name type="synonym">Pontosphaera huxleyi</name>
    <dbReference type="NCBI Taxonomy" id="2903"/>
    <lineage>
        <taxon>Eukaryota</taxon>
        <taxon>Haptista</taxon>
        <taxon>Haptophyta</taxon>
        <taxon>Prymnesiophyceae</taxon>
        <taxon>Isochrysidales</taxon>
        <taxon>Noelaerhabdaceae</taxon>
        <taxon>Emiliania</taxon>
    </lineage>
</organism>
<evidence type="ECO:0000256" key="1">
    <source>
        <dbReference type="SAM" id="MobiDB-lite"/>
    </source>
</evidence>
<proteinExistence type="predicted"/>
<dbReference type="EMBL" id="HBIR01035559">
    <property type="protein sequence ID" value="CAE0566307.1"/>
    <property type="molecule type" value="Transcribed_RNA"/>
</dbReference>
<protein>
    <submittedName>
        <fullName evidence="2">Uncharacterized protein</fullName>
    </submittedName>
</protein>
<gene>
    <name evidence="2" type="ORF">EHUX00137_LOCUS27725</name>
    <name evidence="3" type="ORF">EHUX00137_LOCUS27727</name>
</gene>
<dbReference type="AlphaFoldDB" id="A0A6V2T1Y2"/>